<evidence type="ECO:0000313" key="2">
    <source>
        <dbReference type="Proteomes" id="UP000001652"/>
    </source>
</evidence>
<dbReference type="eggNOG" id="COG1637">
    <property type="taxonomic scope" value="Bacteria"/>
</dbReference>
<dbReference type="AlphaFoldDB" id="Q03UA4"/>
<evidence type="ECO:0000313" key="1">
    <source>
        <dbReference type="EMBL" id="ABJ63218.1"/>
    </source>
</evidence>
<dbReference type="STRING" id="387344.LVIS_0042"/>
<dbReference type="Gene3D" id="3.40.1350.10">
    <property type="match status" value="1"/>
</dbReference>
<dbReference type="InterPro" id="IPR011856">
    <property type="entry name" value="tRNA_endonuc-like_dom_sf"/>
</dbReference>
<gene>
    <name evidence="1" type="ordered locus">LVIS_0042</name>
</gene>
<dbReference type="EMBL" id="CP000416">
    <property type="protein sequence ID" value="ABJ63218.1"/>
    <property type="molecule type" value="Genomic_DNA"/>
</dbReference>
<dbReference type="Proteomes" id="UP000001652">
    <property type="component" value="Chromosome"/>
</dbReference>
<dbReference type="GO" id="GO:0003676">
    <property type="term" value="F:nucleic acid binding"/>
    <property type="evidence" value="ECO:0007669"/>
    <property type="project" value="InterPro"/>
</dbReference>
<dbReference type="KEGG" id="lbr:LVIS_0042"/>
<dbReference type="HOGENOM" id="CLU_2246515_0_0_9"/>
<protein>
    <submittedName>
        <fullName evidence="1">Uncharacterized protein</fullName>
    </submittedName>
</protein>
<reference evidence="1 2" key="1">
    <citation type="journal article" date="2006" name="Proc. Natl. Acad. Sci. U.S.A.">
        <title>Comparative genomics of the lactic acid bacteria.</title>
        <authorList>
            <person name="Makarova K."/>
            <person name="Slesarev A."/>
            <person name="Wolf Y."/>
            <person name="Sorokin A."/>
            <person name="Mirkin B."/>
            <person name="Koonin E."/>
            <person name="Pavlov A."/>
            <person name="Pavlova N."/>
            <person name="Karamychev V."/>
            <person name="Polouchine N."/>
            <person name="Shakhova V."/>
            <person name="Grigoriev I."/>
            <person name="Lou Y."/>
            <person name="Rohksar D."/>
            <person name="Lucas S."/>
            <person name="Huang K."/>
            <person name="Goodstein D.M."/>
            <person name="Hawkins T."/>
            <person name="Plengvidhya V."/>
            <person name="Welker D."/>
            <person name="Hughes J."/>
            <person name="Goh Y."/>
            <person name="Benson A."/>
            <person name="Baldwin K."/>
            <person name="Lee J.H."/>
            <person name="Diaz-Muniz I."/>
            <person name="Dosti B."/>
            <person name="Smeianov V."/>
            <person name="Wechter W."/>
            <person name="Barabote R."/>
            <person name="Lorca G."/>
            <person name="Altermann E."/>
            <person name="Barrangou R."/>
            <person name="Ganesan B."/>
            <person name="Xie Y."/>
            <person name="Rawsthorne H."/>
            <person name="Tamir D."/>
            <person name="Parker C."/>
            <person name="Breidt F."/>
            <person name="Broadbent J."/>
            <person name="Hutkins R."/>
            <person name="O'Sullivan D."/>
            <person name="Steele J."/>
            <person name="Unlu G."/>
            <person name="Saier M."/>
            <person name="Klaenhammer T."/>
            <person name="Richardson P."/>
            <person name="Kozyavkin S."/>
            <person name="Weimer B."/>
            <person name="Mills D."/>
        </authorList>
    </citation>
    <scope>NUCLEOTIDE SEQUENCE [LARGE SCALE GENOMIC DNA]</scope>
    <source>
        <strain evidence="2">ATCC 367 / BCRC 12310 / CIP 105137 / JCM 1170 / LMG 11437 / NCIMB 947 / NCTC 947</strain>
    </source>
</reference>
<name>Q03UA4_LEVBA</name>
<organism evidence="1 2">
    <name type="scientific">Levilactobacillus brevis (strain ATCC 367 / BCRC 12310 / CIP 105137 / JCM 1170 / LMG 11437 / NCIMB 947 / NCTC 947)</name>
    <name type="common">Lactobacillus brevis</name>
    <dbReference type="NCBI Taxonomy" id="387344"/>
    <lineage>
        <taxon>Bacteria</taxon>
        <taxon>Bacillati</taxon>
        <taxon>Bacillota</taxon>
        <taxon>Bacilli</taxon>
        <taxon>Lactobacillales</taxon>
        <taxon>Lactobacillaceae</taxon>
        <taxon>Levilactobacillus</taxon>
    </lineage>
</organism>
<dbReference type="PATRIC" id="fig|387344.15.peg.44"/>
<sequence length="104" mass="12123">MMFIKKYIYNWGGSNVKLYKVKPDSTDQLLLSEIDSIGFTKEKRLQNLIEDNISLTLGINFIASEFTVGKYRMDTIGYDTEVQSFIIIEWQIARNNLNEFNDVN</sequence>
<keyword evidence="2" id="KW-1185">Reference proteome</keyword>
<accession>Q03UA4</accession>
<proteinExistence type="predicted"/>